<dbReference type="PATRIC" id="fig|1423740.3.peg.1753"/>
<dbReference type="FunFam" id="3.40.50.300:FF:001255">
    <property type="entry name" value="DNA polymerase III subunit delta"/>
    <property type="match status" value="1"/>
</dbReference>
<dbReference type="Pfam" id="PF13177">
    <property type="entry name" value="DNA_pol3_delta2"/>
    <property type="match status" value="1"/>
</dbReference>
<dbReference type="NCBIfam" id="NF005972">
    <property type="entry name" value="PRK08058.1"/>
    <property type="match status" value="1"/>
</dbReference>
<evidence type="ECO:0000313" key="1">
    <source>
        <dbReference type="EMBL" id="KRL84963.1"/>
    </source>
</evidence>
<accession>A0A0R1U186</accession>
<dbReference type="RefSeq" id="WP_023859094.1">
    <property type="nucleotide sequence ID" value="NZ_AZFH01000003.1"/>
</dbReference>
<name>A0A0R1U186_9LACO</name>
<dbReference type="InterPro" id="IPR050238">
    <property type="entry name" value="DNA_Rep/Repair_Clamp_Loader"/>
</dbReference>
<reference evidence="1 2" key="1">
    <citation type="journal article" date="2015" name="Genome Announc.">
        <title>Expanding the biotechnology potential of lactobacilli through comparative genomics of 213 strains and associated genera.</title>
        <authorList>
            <person name="Sun Z."/>
            <person name="Harris H.M."/>
            <person name="McCann A."/>
            <person name="Guo C."/>
            <person name="Argimon S."/>
            <person name="Zhang W."/>
            <person name="Yang X."/>
            <person name="Jeffery I.B."/>
            <person name="Cooney J.C."/>
            <person name="Kagawa T.F."/>
            <person name="Liu W."/>
            <person name="Song Y."/>
            <person name="Salvetti E."/>
            <person name="Wrobel A."/>
            <person name="Rasinkangas P."/>
            <person name="Parkhill J."/>
            <person name="Rea M.C."/>
            <person name="O'Sullivan O."/>
            <person name="Ritari J."/>
            <person name="Douillard F.P."/>
            <person name="Paul Ross R."/>
            <person name="Yang R."/>
            <person name="Briner A.E."/>
            <person name="Felis G.E."/>
            <person name="de Vos W.M."/>
            <person name="Barrangou R."/>
            <person name="Klaenhammer T.R."/>
            <person name="Caufield P.W."/>
            <person name="Cui Y."/>
            <person name="Zhang H."/>
            <person name="O'Toole P.W."/>
        </authorList>
    </citation>
    <scope>NUCLEOTIDE SEQUENCE [LARGE SCALE GENOMIC DNA]</scope>
    <source>
        <strain evidence="1 2">DSM 15833</strain>
    </source>
</reference>
<dbReference type="OrthoDB" id="9810148at2"/>
<comment type="caution">
    <text evidence="1">The sequence shown here is derived from an EMBL/GenBank/DDBJ whole genome shotgun (WGS) entry which is preliminary data.</text>
</comment>
<dbReference type="SUPFAM" id="SSF52540">
    <property type="entry name" value="P-loop containing nucleoside triphosphate hydrolases"/>
    <property type="match status" value="1"/>
</dbReference>
<dbReference type="AlphaFoldDB" id="A0A0R1U186"/>
<dbReference type="STRING" id="1423740.FC36_GL001619"/>
<dbReference type="EMBL" id="AZFH01000003">
    <property type="protein sequence ID" value="KRL84963.1"/>
    <property type="molecule type" value="Genomic_DNA"/>
</dbReference>
<dbReference type="InterPro" id="IPR027417">
    <property type="entry name" value="P-loop_NTPase"/>
</dbReference>
<dbReference type="NCBIfam" id="TIGR00678">
    <property type="entry name" value="holB"/>
    <property type="match status" value="1"/>
</dbReference>
<dbReference type="Proteomes" id="UP000051048">
    <property type="component" value="Unassembled WGS sequence"/>
</dbReference>
<proteinExistence type="predicted"/>
<organism evidence="1 2">
    <name type="scientific">Ligilactobacillus equi DSM 15833 = JCM 10991</name>
    <dbReference type="NCBI Taxonomy" id="1423740"/>
    <lineage>
        <taxon>Bacteria</taxon>
        <taxon>Bacillati</taxon>
        <taxon>Bacillota</taxon>
        <taxon>Bacilli</taxon>
        <taxon>Lactobacillales</taxon>
        <taxon>Lactobacillaceae</taxon>
        <taxon>Ligilactobacillus</taxon>
    </lineage>
</organism>
<dbReference type="GO" id="GO:0003887">
    <property type="term" value="F:DNA-directed DNA polymerase activity"/>
    <property type="evidence" value="ECO:0007669"/>
    <property type="project" value="InterPro"/>
</dbReference>
<dbReference type="PANTHER" id="PTHR11669">
    <property type="entry name" value="REPLICATION FACTOR C / DNA POLYMERASE III GAMMA-TAU SUBUNIT"/>
    <property type="match status" value="1"/>
</dbReference>
<dbReference type="GO" id="GO:0006261">
    <property type="term" value="P:DNA-templated DNA replication"/>
    <property type="evidence" value="ECO:0007669"/>
    <property type="project" value="TreeGrafter"/>
</dbReference>
<evidence type="ECO:0000313" key="2">
    <source>
        <dbReference type="Proteomes" id="UP000051048"/>
    </source>
</evidence>
<dbReference type="InterPro" id="IPR004622">
    <property type="entry name" value="DNA_pol_HolB"/>
</dbReference>
<dbReference type="GO" id="GO:0008408">
    <property type="term" value="F:3'-5' exonuclease activity"/>
    <property type="evidence" value="ECO:0007669"/>
    <property type="project" value="InterPro"/>
</dbReference>
<gene>
    <name evidence="1" type="ORF">FC36_GL001619</name>
</gene>
<protein>
    <submittedName>
        <fullName evidence="1">DNA polymerase III subunit delta</fullName>
    </submittedName>
</protein>
<dbReference type="PANTHER" id="PTHR11669:SF8">
    <property type="entry name" value="DNA POLYMERASE III SUBUNIT DELTA"/>
    <property type="match status" value="1"/>
</dbReference>
<sequence>MEAITQLQANLTQHFAKLVKQDHLAHAYLLTGPSGTGKKELAVWISQAIYCRQKDEQGYPCQTCIECRRISENSHPDVVRIAPEGQSIKVDQIRFLKSEFSKSGLESLRKIFIIEDAEKMTTGAANSLLKFLEEPSGLVNAFLLSESPQLILPTIISRCQTVELAALSTKQIVKELVDAQVTPGKASLLAHLCGDYEQALALSQDQKFEKLVENLWEWYNLTLRGDLRAFVDVQVKLMPYLENKAEQERLLQVLVLLIRDTMLTYYQRQDELAFKMYLPQLQDIAAHIGGPRIVKALEISLKSWQKLAVNVNFQNILEELTLNLSECFGR</sequence>
<dbReference type="Gene3D" id="3.40.50.300">
    <property type="entry name" value="P-loop containing nucleotide triphosphate hydrolases"/>
    <property type="match status" value="1"/>
</dbReference>